<feature type="transmembrane region" description="Helical" evidence="1">
    <location>
        <begin position="35"/>
        <end position="53"/>
    </location>
</feature>
<name>A0A060DFA9_9EUKA</name>
<protein>
    <submittedName>
        <fullName evidence="2">Uncharacterized protein</fullName>
    </submittedName>
</protein>
<feature type="transmembrane region" description="Helical" evidence="1">
    <location>
        <begin position="12"/>
        <end position="29"/>
    </location>
</feature>
<reference evidence="2 3" key="1">
    <citation type="journal article" date="2014" name="BMC Genomics">
        <title>Nucleomorph and plastid genome sequences of the chlorarachniophyte Lotharella oceanica: convergent reductive evolution and frequent recombination in nucleomorph-bearing algae.</title>
        <authorList>
            <person name="Tanifuji G."/>
            <person name="Onodera N.T."/>
            <person name="Brown M.W."/>
            <person name="Curtis B.A."/>
            <person name="Roger A.J."/>
            <person name="Ka-Shu Wong G."/>
            <person name="Melkonian M."/>
            <person name="Archibald J.M."/>
        </authorList>
    </citation>
    <scope>NUCLEOTIDE SEQUENCE [LARGE SCALE GENOMIC DNA]</scope>
    <source>
        <strain evidence="2 3">CCMP622</strain>
    </source>
</reference>
<dbReference type="Proteomes" id="UP000243670">
    <property type="component" value="Nucleomorph 1"/>
</dbReference>
<sequence>MDIIKQSMNKKSNKYIILHLNIFYLIHLYKIKKKIFQPLYDLYSLLIIYKFIIYNYNHTNFVSNEELRTKKFNLILFYKKIPIFSNIDSIYTIKFRKKAYSVSKFTYISKIILIINNI</sequence>
<geneLocation type="nucleomorph" evidence="2"/>
<keyword evidence="1" id="KW-0472">Membrane</keyword>
<keyword evidence="2" id="KW-0542">Nucleomorph</keyword>
<organism evidence="2 3">
    <name type="scientific">Lotharella oceanica</name>
    <dbReference type="NCBI Taxonomy" id="641309"/>
    <lineage>
        <taxon>Eukaryota</taxon>
        <taxon>Sar</taxon>
        <taxon>Rhizaria</taxon>
        <taxon>Cercozoa</taxon>
        <taxon>Chlorarachniophyceae</taxon>
        <taxon>Lotharella</taxon>
    </lineage>
</organism>
<evidence type="ECO:0000256" key="1">
    <source>
        <dbReference type="SAM" id="Phobius"/>
    </source>
</evidence>
<proteinExistence type="predicted"/>
<keyword evidence="1" id="KW-1133">Transmembrane helix</keyword>
<evidence type="ECO:0000313" key="2">
    <source>
        <dbReference type="EMBL" id="AIB09538.1"/>
    </source>
</evidence>
<accession>A0A060DFA9</accession>
<dbReference type="AlphaFoldDB" id="A0A060DFA9"/>
<evidence type="ECO:0000313" key="3">
    <source>
        <dbReference type="Proteomes" id="UP000243670"/>
    </source>
</evidence>
<keyword evidence="1" id="KW-0812">Transmembrane</keyword>
<gene>
    <name evidence="2" type="ORF">M951_chr151</name>
</gene>
<dbReference type="EMBL" id="CP006627">
    <property type="protein sequence ID" value="AIB09538.1"/>
    <property type="molecule type" value="Genomic_DNA"/>
</dbReference>